<proteinExistence type="predicted"/>
<dbReference type="KEGG" id="flt:Sv326_1005"/>
<gene>
    <name evidence="1" type="ORF">Sv326_1005</name>
</gene>
<evidence type="ECO:0000313" key="1">
    <source>
        <dbReference type="EMBL" id="QLJ53180.1"/>
    </source>
</evidence>
<evidence type="ECO:0000313" key="2">
    <source>
        <dbReference type="Proteomes" id="UP000510821"/>
    </source>
</evidence>
<protein>
    <submittedName>
        <fullName evidence="1">Uncharacterized protein</fullName>
    </submittedName>
</protein>
<organism evidence="1 2">
    <name type="scientific">Fermentimicrarchaeum limneticum</name>
    <dbReference type="NCBI Taxonomy" id="2795018"/>
    <lineage>
        <taxon>Archaea</taxon>
        <taxon>Candidatus Micrarchaeota</taxon>
        <taxon>Candidatus Fermentimicrarchaeales</taxon>
        <taxon>Candidatus Fermentimicrarchaeaceae</taxon>
        <taxon>Candidatus Fermentimicrarchaeum</taxon>
    </lineage>
</organism>
<dbReference type="Proteomes" id="UP000510821">
    <property type="component" value="Chromosome"/>
</dbReference>
<dbReference type="AlphaFoldDB" id="A0A7D6BG42"/>
<dbReference type="EMBL" id="CP058998">
    <property type="protein sequence ID" value="QLJ53180.1"/>
    <property type="molecule type" value="Genomic_DNA"/>
</dbReference>
<reference evidence="2" key="1">
    <citation type="submission" date="2020-07" db="EMBL/GenBank/DDBJ databases">
        <title>Metabolic diversity and evolutionary history of the archaeal phylum ###Micrarchaeota### uncovered from a freshwater lake metagenome.</title>
        <authorList>
            <person name="Kadnikov V.V."/>
            <person name="Savvichev A.S."/>
            <person name="Mardanov A.V."/>
            <person name="Beletsky A.V."/>
            <person name="Chupakov A.V."/>
            <person name="Kokryatskaya N.M."/>
            <person name="Pimenov N.V."/>
            <person name="Ravin N.V."/>
        </authorList>
    </citation>
    <scope>NUCLEOTIDE SEQUENCE [LARGE SCALE GENOMIC DNA]</scope>
</reference>
<accession>A0A7D6BG42</accession>
<name>A0A7D6BG42_FERL1</name>
<sequence length="35" mass="3889">MAVTVMGKPRMSIELMLSGLSHYIISAYNKLFSAK</sequence>